<sequence length="355" mass="38825">MASNSMDKAINVPFFKKGKSRPSTARKRSTSPSGSKANESAIASSSLSSKSNVVLPSKKASSSLLSAGTKRTASQRDAGDFDDDADVLDNGNDRGPNVNWSSAESHVNKALEILAGDEAEELLAKRRRKEKEDAGEDDEVPDDGMYHGQKAYKSHIKKNTEVPKAMRVGPQRSNNSTIRTVTIIDYQPDVCKDYKETGYCGFGDTCKFLHDRGTYLAGWQLDKLAENPKKQVEDASDSDDSDEDVPFACLICRKHYTDPVVTRCNHYFCSACAIKRFARTPKCAACNAPTGGIFNRADKILEKINKKKNKKKKQDSDDDDGEAGNAVEIEGLQDQSGAREQGGSDDDSNDDNDDD</sequence>
<dbReference type="EMBL" id="ML208310">
    <property type="protein sequence ID" value="TFK70643.1"/>
    <property type="molecule type" value="Genomic_DNA"/>
</dbReference>
<evidence type="ECO:0000313" key="1">
    <source>
        <dbReference type="EMBL" id="TFK70643.1"/>
    </source>
</evidence>
<protein>
    <submittedName>
        <fullName evidence="1">Uncharacterized protein</fullName>
    </submittedName>
</protein>
<organism evidence="1 2">
    <name type="scientific">Pluteus cervinus</name>
    <dbReference type="NCBI Taxonomy" id="181527"/>
    <lineage>
        <taxon>Eukaryota</taxon>
        <taxon>Fungi</taxon>
        <taxon>Dikarya</taxon>
        <taxon>Basidiomycota</taxon>
        <taxon>Agaricomycotina</taxon>
        <taxon>Agaricomycetes</taxon>
        <taxon>Agaricomycetidae</taxon>
        <taxon>Agaricales</taxon>
        <taxon>Pluteineae</taxon>
        <taxon>Pluteaceae</taxon>
        <taxon>Pluteus</taxon>
    </lineage>
</organism>
<keyword evidence="2" id="KW-1185">Reference proteome</keyword>
<proteinExistence type="predicted"/>
<name>A0ACD3AXC6_9AGAR</name>
<dbReference type="Proteomes" id="UP000308600">
    <property type="component" value="Unassembled WGS sequence"/>
</dbReference>
<accession>A0ACD3AXC6</accession>
<reference evidence="1 2" key="1">
    <citation type="journal article" date="2019" name="Nat. Ecol. Evol.">
        <title>Megaphylogeny resolves global patterns of mushroom evolution.</title>
        <authorList>
            <person name="Varga T."/>
            <person name="Krizsan K."/>
            <person name="Foldi C."/>
            <person name="Dima B."/>
            <person name="Sanchez-Garcia M."/>
            <person name="Sanchez-Ramirez S."/>
            <person name="Szollosi G.J."/>
            <person name="Szarkandi J.G."/>
            <person name="Papp V."/>
            <person name="Albert L."/>
            <person name="Andreopoulos W."/>
            <person name="Angelini C."/>
            <person name="Antonin V."/>
            <person name="Barry K.W."/>
            <person name="Bougher N.L."/>
            <person name="Buchanan P."/>
            <person name="Buyck B."/>
            <person name="Bense V."/>
            <person name="Catcheside P."/>
            <person name="Chovatia M."/>
            <person name="Cooper J."/>
            <person name="Damon W."/>
            <person name="Desjardin D."/>
            <person name="Finy P."/>
            <person name="Geml J."/>
            <person name="Haridas S."/>
            <person name="Hughes K."/>
            <person name="Justo A."/>
            <person name="Karasinski D."/>
            <person name="Kautmanova I."/>
            <person name="Kiss B."/>
            <person name="Kocsube S."/>
            <person name="Kotiranta H."/>
            <person name="LaButti K.M."/>
            <person name="Lechner B.E."/>
            <person name="Liimatainen K."/>
            <person name="Lipzen A."/>
            <person name="Lukacs Z."/>
            <person name="Mihaltcheva S."/>
            <person name="Morgado L.N."/>
            <person name="Niskanen T."/>
            <person name="Noordeloos M.E."/>
            <person name="Ohm R.A."/>
            <person name="Ortiz-Santana B."/>
            <person name="Ovrebo C."/>
            <person name="Racz N."/>
            <person name="Riley R."/>
            <person name="Savchenko A."/>
            <person name="Shiryaev A."/>
            <person name="Soop K."/>
            <person name="Spirin V."/>
            <person name="Szebenyi C."/>
            <person name="Tomsovsky M."/>
            <person name="Tulloss R.E."/>
            <person name="Uehling J."/>
            <person name="Grigoriev I.V."/>
            <person name="Vagvolgyi C."/>
            <person name="Papp T."/>
            <person name="Martin F.M."/>
            <person name="Miettinen O."/>
            <person name="Hibbett D.S."/>
            <person name="Nagy L.G."/>
        </authorList>
    </citation>
    <scope>NUCLEOTIDE SEQUENCE [LARGE SCALE GENOMIC DNA]</scope>
    <source>
        <strain evidence="1 2">NL-1719</strain>
    </source>
</reference>
<evidence type="ECO:0000313" key="2">
    <source>
        <dbReference type="Proteomes" id="UP000308600"/>
    </source>
</evidence>
<gene>
    <name evidence="1" type="ORF">BDN72DRAFT_838729</name>
</gene>